<dbReference type="Proteomes" id="UP000310406">
    <property type="component" value="Unassembled WGS sequence"/>
</dbReference>
<dbReference type="InterPro" id="IPR002816">
    <property type="entry name" value="TraB/PrgY/GumN_fam"/>
</dbReference>
<evidence type="ECO:0000313" key="2">
    <source>
        <dbReference type="Proteomes" id="UP000310406"/>
    </source>
</evidence>
<dbReference type="CDD" id="cd14789">
    <property type="entry name" value="Tiki"/>
    <property type="match status" value="1"/>
</dbReference>
<protein>
    <submittedName>
        <fullName evidence="1">TraB/GumN family protein</fullName>
    </submittedName>
</protein>
<accession>A0A4S8RR73</accession>
<dbReference type="EMBL" id="SNTZ01000002">
    <property type="protein sequence ID" value="THV60412.1"/>
    <property type="molecule type" value="Genomic_DNA"/>
</dbReference>
<name>A0A4S8RR73_9FLAO</name>
<organism evidence="1 2">
    <name type="scientific">Flagellimonas alvinocaridis</name>
    <dbReference type="NCBI Taxonomy" id="2530200"/>
    <lineage>
        <taxon>Bacteria</taxon>
        <taxon>Pseudomonadati</taxon>
        <taxon>Bacteroidota</taxon>
        <taxon>Flavobacteriia</taxon>
        <taxon>Flavobacteriales</taxon>
        <taxon>Flavobacteriaceae</taxon>
        <taxon>Flagellimonas</taxon>
    </lineage>
</organism>
<dbReference type="Pfam" id="PF01963">
    <property type="entry name" value="TraB_PrgY_gumN"/>
    <property type="match status" value="1"/>
</dbReference>
<evidence type="ECO:0000313" key="1">
    <source>
        <dbReference type="EMBL" id="THV60412.1"/>
    </source>
</evidence>
<sequence>MNWSALFLCAMLCVTTTYGKKGTARSVFPIKTLLFKVTSPNTQKTSYLFGTHHAFGKQFFDSLTSANEFLATSDLLIKENLNVPGQMAEDIINHREVETKWNQYLDREDLQWVQRIFASSKMDFNKLTPTELHVFLNRYFKERICLSKDTEANYLSLDDYIGTKAQNLNIPLLGLETTEEQINLINKDVEGMPKRVHKKRLAGIMDKIKSKNKDGCGEVDWYAKMDIDYQWNRPCTNTLILTNRNKAWMKTIESKLQTNNCFIVVGLSHLMYECGLIPQLKALGYTVTPVAPN</sequence>
<dbReference type="AlphaFoldDB" id="A0A4S8RR73"/>
<comment type="caution">
    <text evidence="1">The sequence shown here is derived from an EMBL/GenBank/DDBJ whole genome shotgun (WGS) entry which is preliminary data.</text>
</comment>
<proteinExistence type="predicted"/>
<gene>
    <name evidence="1" type="ORF">EZV76_06560</name>
</gene>
<keyword evidence="2" id="KW-1185">Reference proteome</keyword>
<dbReference type="OrthoDB" id="9798714at2"/>
<reference evidence="1 2" key="1">
    <citation type="submission" date="2019-03" db="EMBL/GenBank/DDBJ databases">
        <title>Muricauda SCR12 sp.nov, a marine bacterium isolated from Pacific Ocean:the Okinawa trough.</title>
        <authorList>
            <person name="Liu L."/>
        </authorList>
    </citation>
    <scope>NUCLEOTIDE SEQUENCE [LARGE SCALE GENOMIC DNA]</scope>
    <source>
        <strain evidence="1 2">SCR12</strain>
    </source>
</reference>